<keyword evidence="2" id="KW-0808">Transferase</keyword>
<evidence type="ECO:0000259" key="1">
    <source>
        <dbReference type="Pfam" id="PF13966"/>
    </source>
</evidence>
<dbReference type="PANTHER" id="PTHR36617:SF11">
    <property type="entry name" value="PROTEIN, PUTATIVE-RELATED"/>
    <property type="match status" value="1"/>
</dbReference>
<dbReference type="Proteomes" id="UP000265566">
    <property type="component" value="Chromosome 3"/>
</dbReference>
<dbReference type="EMBL" id="PSQE01000003">
    <property type="protein sequence ID" value="RHN71145.1"/>
    <property type="molecule type" value="Genomic_DNA"/>
</dbReference>
<dbReference type="InterPro" id="IPR026960">
    <property type="entry name" value="RVT-Znf"/>
</dbReference>
<feature type="domain" description="Reverse transcriptase zinc-binding" evidence="1">
    <location>
        <begin position="116"/>
        <end position="188"/>
    </location>
</feature>
<keyword evidence="2" id="KW-0695">RNA-directed DNA polymerase</keyword>
<sequence length="263" mass="31380">MMNTSFWNVKWRGKRCFRLKYPRLYSISNQREARVGEVGVVSEVGRVWLFSWRRHLFVWEEELLVSLMEDLEGMRWYNREDEWRWNLEELGVFSIKLAYGYLMGLVEPEDSWNIEEERMFVRLWKSPAPSKVVAFAWKVLLNCVPTKANLALRNVLTPGTTSLCVLCNGSGETTNHLFLHCHMVSMVWSRLMIWLDWYFLTPPNLFVHWECWSRRGGDKNRLTGLWLIWQATIWVVWKARNYKIFKGSNYEIGEIVEDIKVLS</sequence>
<protein>
    <submittedName>
        <fullName evidence="2">Putative reverse transcriptase zinc-binding domain-containing protein</fullName>
    </submittedName>
</protein>
<organism evidence="2">
    <name type="scientific">Medicago truncatula</name>
    <name type="common">Barrel medic</name>
    <name type="synonym">Medicago tribuloides</name>
    <dbReference type="NCBI Taxonomy" id="3880"/>
    <lineage>
        <taxon>Eukaryota</taxon>
        <taxon>Viridiplantae</taxon>
        <taxon>Streptophyta</taxon>
        <taxon>Embryophyta</taxon>
        <taxon>Tracheophyta</taxon>
        <taxon>Spermatophyta</taxon>
        <taxon>Magnoliopsida</taxon>
        <taxon>eudicotyledons</taxon>
        <taxon>Gunneridae</taxon>
        <taxon>Pentapetalae</taxon>
        <taxon>rosids</taxon>
        <taxon>fabids</taxon>
        <taxon>Fabales</taxon>
        <taxon>Fabaceae</taxon>
        <taxon>Papilionoideae</taxon>
        <taxon>50 kb inversion clade</taxon>
        <taxon>NPAAA clade</taxon>
        <taxon>Hologalegina</taxon>
        <taxon>IRL clade</taxon>
        <taxon>Trifolieae</taxon>
        <taxon>Medicago</taxon>
    </lineage>
</organism>
<dbReference type="AlphaFoldDB" id="A0A396J3Y3"/>
<dbReference type="Gramene" id="rna19794">
    <property type="protein sequence ID" value="RHN71145.1"/>
    <property type="gene ID" value="gene19794"/>
</dbReference>
<name>A0A396J3Y3_MEDTR</name>
<gene>
    <name evidence="2" type="ORF">MtrunA17_Chr3g0143071</name>
</gene>
<dbReference type="GO" id="GO:0003964">
    <property type="term" value="F:RNA-directed DNA polymerase activity"/>
    <property type="evidence" value="ECO:0007669"/>
    <property type="project" value="UniProtKB-KW"/>
</dbReference>
<comment type="caution">
    <text evidence="2">The sequence shown here is derived from an EMBL/GenBank/DDBJ whole genome shotgun (WGS) entry which is preliminary data.</text>
</comment>
<dbReference type="PANTHER" id="PTHR36617">
    <property type="entry name" value="PROTEIN, PUTATIVE-RELATED"/>
    <property type="match status" value="1"/>
</dbReference>
<keyword evidence="2" id="KW-0548">Nucleotidyltransferase</keyword>
<proteinExistence type="predicted"/>
<accession>A0A396J3Y3</accession>
<dbReference type="Pfam" id="PF13966">
    <property type="entry name" value="zf-RVT"/>
    <property type="match status" value="1"/>
</dbReference>
<reference evidence="2" key="1">
    <citation type="journal article" date="2018" name="Nat. Plants">
        <title>Whole-genome landscape of Medicago truncatula symbiotic genes.</title>
        <authorList>
            <person name="Pecrix Y."/>
            <person name="Gamas P."/>
            <person name="Carrere S."/>
        </authorList>
    </citation>
    <scope>NUCLEOTIDE SEQUENCE</scope>
    <source>
        <tissue evidence="2">Leaves</tissue>
    </source>
</reference>
<evidence type="ECO:0000313" key="2">
    <source>
        <dbReference type="EMBL" id="RHN71145.1"/>
    </source>
</evidence>